<organism evidence="1 2">
    <name type="scientific">Coemansia aciculifera</name>
    <dbReference type="NCBI Taxonomy" id="417176"/>
    <lineage>
        <taxon>Eukaryota</taxon>
        <taxon>Fungi</taxon>
        <taxon>Fungi incertae sedis</taxon>
        <taxon>Zoopagomycota</taxon>
        <taxon>Kickxellomycotina</taxon>
        <taxon>Kickxellomycetes</taxon>
        <taxon>Kickxellales</taxon>
        <taxon>Kickxellaceae</taxon>
        <taxon>Coemansia</taxon>
    </lineage>
</organism>
<proteinExistence type="predicted"/>
<dbReference type="Proteomes" id="UP001140074">
    <property type="component" value="Unassembled WGS sequence"/>
</dbReference>
<protein>
    <recommendedName>
        <fullName evidence="3">HD domain-containing protein</fullName>
    </recommendedName>
</protein>
<dbReference type="PANTHER" id="PTHR40202:SF1">
    <property type="entry name" value="HD DOMAIN-CONTAINING PROTEIN"/>
    <property type="match status" value="1"/>
</dbReference>
<name>A0A9W8IHR5_9FUNG</name>
<evidence type="ECO:0000313" key="1">
    <source>
        <dbReference type="EMBL" id="KAJ2863645.1"/>
    </source>
</evidence>
<evidence type="ECO:0008006" key="3">
    <source>
        <dbReference type="Google" id="ProtNLM"/>
    </source>
</evidence>
<dbReference type="EMBL" id="JANBUY010000115">
    <property type="protein sequence ID" value="KAJ2863645.1"/>
    <property type="molecule type" value="Genomic_DNA"/>
</dbReference>
<gene>
    <name evidence="1" type="ORF">GGH94_003459</name>
</gene>
<dbReference type="SUPFAM" id="SSF109604">
    <property type="entry name" value="HD-domain/PDEase-like"/>
    <property type="match status" value="1"/>
</dbReference>
<dbReference type="InterPro" id="IPR052567">
    <property type="entry name" value="OP_Dioxygenase"/>
</dbReference>
<keyword evidence="2" id="KW-1185">Reference proteome</keyword>
<evidence type="ECO:0000313" key="2">
    <source>
        <dbReference type="Proteomes" id="UP001140074"/>
    </source>
</evidence>
<sequence>MSTTMSREEHVSTVFQTLEQARNVEAIIGLTTQLDSALEAAHIAQFHGADEETILAALLQDIGRYCPRPDNWEDRVNNPDAYSTVDDYEPGADYLRKFGFPKKTCELIESDMMAKCYLVATHPTLLGKFPETTSIWAVSLSPERMSELEKDPLFQQKVRIKMYKIRTWTNGSTPPRLDAYRDMAIRNMPI</sequence>
<dbReference type="PANTHER" id="PTHR40202">
    <property type="match status" value="1"/>
</dbReference>
<dbReference type="Gene3D" id="1.10.3210.10">
    <property type="entry name" value="Hypothetical protein af1432"/>
    <property type="match status" value="1"/>
</dbReference>
<accession>A0A9W8IHR5</accession>
<reference evidence="1" key="1">
    <citation type="submission" date="2022-07" db="EMBL/GenBank/DDBJ databases">
        <title>Phylogenomic reconstructions and comparative analyses of Kickxellomycotina fungi.</title>
        <authorList>
            <person name="Reynolds N.K."/>
            <person name="Stajich J.E."/>
            <person name="Barry K."/>
            <person name="Grigoriev I.V."/>
            <person name="Crous P."/>
            <person name="Smith M.E."/>
        </authorList>
    </citation>
    <scope>NUCLEOTIDE SEQUENCE</scope>
    <source>
        <strain evidence="1">RSA 476</strain>
    </source>
</reference>
<dbReference type="AlphaFoldDB" id="A0A9W8IHR5"/>
<comment type="caution">
    <text evidence="1">The sequence shown here is derived from an EMBL/GenBank/DDBJ whole genome shotgun (WGS) entry which is preliminary data.</text>
</comment>